<gene>
    <name evidence="1" type="ORF">S01H4_57603</name>
</gene>
<proteinExistence type="predicted"/>
<name>X1DJP2_9ZZZZ</name>
<evidence type="ECO:0000313" key="1">
    <source>
        <dbReference type="EMBL" id="GAH08470.1"/>
    </source>
</evidence>
<dbReference type="EMBL" id="BART01033542">
    <property type="protein sequence ID" value="GAH08470.1"/>
    <property type="molecule type" value="Genomic_DNA"/>
</dbReference>
<protein>
    <submittedName>
        <fullName evidence="1">Uncharacterized protein</fullName>
    </submittedName>
</protein>
<dbReference type="AlphaFoldDB" id="X1DJP2"/>
<reference evidence="1" key="1">
    <citation type="journal article" date="2014" name="Front. Microbiol.">
        <title>High frequency of phylogenetically diverse reductive dehalogenase-homologous genes in deep subseafloor sedimentary metagenomes.</title>
        <authorList>
            <person name="Kawai M."/>
            <person name="Futagami T."/>
            <person name="Toyoda A."/>
            <person name="Takaki Y."/>
            <person name="Nishi S."/>
            <person name="Hori S."/>
            <person name="Arai W."/>
            <person name="Tsubouchi T."/>
            <person name="Morono Y."/>
            <person name="Uchiyama I."/>
            <person name="Ito T."/>
            <person name="Fujiyama A."/>
            <person name="Inagaki F."/>
            <person name="Takami H."/>
        </authorList>
    </citation>
    <scope>NUCLEOTIDE SEQUENCE</scope>
    <source>
        <strain evidence="1">Expedition CK06-06</strain>
    </source>
</reference>
<accession>X1DJP2</accession>
<organism evidence="1">
    <name type="scientific">marine sediment metagenome</name>
    <dbReference type="NCBI Taxonomy" id="412755"/>
    <lineage>
        <taxon>unclassified sequences</taxon>
        <taxon>metagenomes</taxon>
        <taxon>ecological metagenomes</taxon>
    </lineage>
</organism>
<comment type="caution">
    <text evidence="1">The sequence shown here is derived from an EMBL/GenBank/DDBJ whole genome shotgun (WGS) entry which is preliminary data.</text>
</comment>
<sequence length="53" mass="5784">MVTTAKTIDTRIIPDILFVAAGYINMGISGSHGPNTNKTNNTQGVMFFFFGWS</sequence>